<dbReference type="SMART" id="SM00388">
    <property type="entry name" value="HisKA"/>
    <property type="match status" value="1"/>
</dbReference>
<keyword evidence="8" id="KW-0749">Sporulation</keyword>
<dbReference type="Gene3D" id="1.10.287.130">
    <property type="match status" value="1"/>
</dbReference>
<proteinExistence type="predicted"/>
<dbReference type="PANTHER" id="PTHR43065:SF10">
    <property type="entry name" value="PEROXIDE STRESS-ACTIVATED HISTIDINE KINASE MAK3"/>
    <property type="match status" value="1"/>
</dbReference>
<dbReference type="PRINTS" id="PR00344">
    <property type="entry name" value="BCTRLSENSOR"/>
</dbReference>
<dbReference type="AlphaFoldDB" id="A0A6N8FN40"/>
<dbReference type="InterPro" id="IPR036890">
    <property type="entry name" value="HATPase_C_sf"/>
</dbReference>
<feature type="domain" description="PAC" evidence="12">
    <location>
        <begin position="102"/>
        <end position="153"/>
    </location>
</feature>
<dbReference type="NCBIfam" id="TIGR00229">
    <property type="entry name" value="sensory_box"/>
    <property type="match status" value="1"/>
</dbReference>
<dbReference type="PROSITE" id="PS50112">
    <property type="entry name" value="PAS"/>
    <property type="match status" value="1"/>
</dbReference>
<dbReference type="InterPro" id="IPR035965">
    <property type="entry name" value="PAS-like_dom_sf"/>
</dbReference>
<gene>
    <name evidence="13" type="ORF">GMD78_20515</name>
</gene>
<protein>
    <recommendedName>
        <fullName evidence="2">histidine kinase</fullName>
        <ecNumber evidence="2">2.7.13.3</ecNumber>
    </recommendedName>
</protein>
<feature type="domain" description="PAS" evidence="11">
    <location>
        <begin position="30"/>
        <end position="95"/>
    </location>
</feature>
<dbReference type="CDD" id="cd00082">
    <property type="entry name" value="HisKA"/>
    <property type="match status" value="1"/>
</dbReference>
<dbReference type="InterPro" id="IPR000014">
    <property type="entry name" value="PAS"/>
</dbReference>
<evidence type="ECO:0000256" key="2">
    <source>
        <dbReference type="ARBA" id="ARBA00012438"/>
    </source>
</evidence>
<dbReference type="PANTHER" id="PTHR43065">
    <property type="entry name" value="SENSOR HISTIDINE KINASE"/>
    <property type="match status" value="1"/>
</dbReference>
<dbReference type="InterPro" id="IPR003594">
    <property type="entry name" value="HATPase_dom"/>
</dbReference>
<dbReference type="Gene3D" id="3.30.565.10">
    <property type="entry name" value="Histidine kinase-like ATPase, C-terminal domain"/>
    <property type="match status" value="1"/>
</dbReference>
<keyword evidence="5" id="KW-0547">Nucleotide-binding</keyword>
<dbReference type="Pfam" id="PF13426">
    <property type="entry name" value="PAS_9"/>
    <property type="match status" value="1"/>
</dbReference>
<dbReference type="CDD" id="cd00075">
    <property type="entry name" value="HATPase"/>
    <property type="match status" value="1"/>
</dbReference>
<evidence type="ECO:0000256" key="8">
    <source>
        <dbReference type="ARBA" id="ARBA00022969"/>
    </source>
</evidence>
<evidence type="ECO:0000259" key="12">
    <source>
        <dbReference type="PROSITE" id="PS50113"/>
    </source>
</evidence>
<dbReference type="InterPro" id="IPR004358">
    <property type="entry name" value="Sig_transdc_His_kin-like_C"/>
</dbReference>
<dbReference type="CDD" id="cd00130">
    <property type="entry name" value="PAS"/>
    <property type="match status" value="1"/>
</dbReference>
<evidence type="ECO:0000256" key="6">
    <source>
        <dbReference type="ARBA" id="ARBA00022777"/>
    </source>
</evidence>
<dbReference type="GO" id="GO:0000155">
    <property type="term" value="F:phosphorelay sensor kinase activity"/>
    <property type="evidence" value="ECO:0007669"/>
    <property type="project" value="InterPro"/>
</dbReference>
<keyword evidence="9" id="KW-0902">Two-component regulatory system</keyword>
<name>A0A6N8FN40_9BACI</name>
<evidence type="ECO:0000256" key="9">
    <source>
        <dbReference type="ARBA" id="ARBA00023012"/>
    </source>
</evidence>
<dbReference type="FunFam" id="1.10.287.130:FF:000040">
    <property type="entry name" value="PAS domain-containing sensor histidine kinase"/>
    <property type="match status" value="1"/>
</dbReference>
<evidence type="ECO:0000313" key="14">
    <source>
        <dbReference type="Proteomes" id="UP000469125"/>
    </source>
</evidence>
<keyword evidence="14" id="KW-1185">Reference proteome</keyword>
<accession>A0A6N8FN40</accession>
<dbReference type="Proteomes" id="UP000469125">
    <property type="component" value="Unassembled WGS sequence"/>
</dbReference>
<dbReference type="EC" id="2.7.13.3" evidence="2"/>
<evidence type="ECO:0000256" key="1">
    <source>
        <dbReference type="ARBA" id="ARBA00000085"/>
    </source>
</evidence>
<dbReference type="PROSITE" id="PS50109">
    <property type="entry name" value="HIS_KIN"/>
    <property type="match status" value="1"/>
</dbReference>
<dbReference type="SUPFAM" id="SSF47384">
    <property type="entry name" value="Homodimeric domain of signal transducing histidine kinase"/>
    <property type="match status" value="1"/>
</dbReference>
<comment type="catalytic activity">
    <reaction evidence="1">
        <text>ATP + protein L-histidine = ADP + protein N-phospho-L-histidine.</text>
        <dbReference type="EC" id="2.7.13.3"/>
    </reaction>
</comment>
<dbReference type="EMBL" id="WOCA01000029">
    <property type="protein sequence ID" value="MUK90743.1"/>
    <property type="molecule type" value="Genomic_DNA"/>
</dbReference>
<dbReference type="SMART" id="SM00387">
    <property type="entry name" value="HATPase_c"/>
    <property type="match status" value="1"/>
</dbReference>
<dbReference type="InterPro" id="IPR005467">
    <property type="entry name" value="His_kinase_dom"/>
</dbReference>
<dbReference type="Pfam" id="PF00512">
    <property type="entry name" value="HisKA"/>
    <property type="match status" value="1"/>
</dbReference>
<dbReference type="Gene3D" id="3.30.450.20">
    <property type="entry name" value="PAS domain"/>
    <property type="match status" value="1"/>
</dbReference>
<keyword evidence="6" id="KW-0418">Kinase</keyword>
<dbReference type="InterPro" id="IPR000700">
    <property type="entry name" value="PAS-assoc_C"/>
</dbReference>
<evidence type="ECO:0000259" key="11">
    <source>
        <dbReference type="PROSITE" id="PS50112"/>
    </source>
</evidence>
<evidence type="ECO:0000313" key="13">
    <source>
        <dbReference type="EMBL" id="MUK90743.1"/>
    </source>
</evidence>
<dbReference type="InterPro" id="IPR003661">
    <property type="entry name" value="HisK_dim/P_dom"/>
</dbReference>
<dbReference type="SUPFAM" id="SSF55785">
    <property type="entry name" value="PYP-like sensor domain (PAS domain)"/>
    <property type="match status" value="1"/>
</dbReference>
<evidence type="ECO:0000259" key="10">
    <source>
        <dbReference type="PROSITE" id="PS50109"/>
    </source>
</evidence>
<feature type="domain" description="Histidine kinase" evidence="10">
    <location>
        <begin position="166"/>
        <end position="369"/>
    </location>
</feature>
<evidence type="ECO:0000256" key="4">
    <source>
        <dbReference type="ARBA" id="ARBA00022679"/>
    </source>
</evidence>
<evidence type="ECO:0000256" key="7">
    <source>
        <dbReference type="ARBA" id="ARBA00022840"/>
    </source>
</evidence>
<organism evidence="13 14">
    <name type="scientific">Ornithinibacillus caprae</name>
    <dbReference type="NCBI Taxonomy" id="2678566"/>
    <lineage>
        <taxon>Bacteria</taxon>
        <taxon>Bacillati</taxon>
        <taxon>Bacillota</taxon>
        <taxon>Bacilli</taxon>
        <taxon>Bacillales</taxon>
        <taxon>Bacillaceae</taxon>
        <taxon>Ornithinibacillus</taxon>
    </lineage>
</organism>
<evidence type="ECO:0000256" key="5">
    <source>
        <dbReference type="ARBA" id="ARBA00022741"/>
    </source>
</evidence>
<evidence type="ECO:0000256" key="3">
    <source>
        <dbReference type="ARBA" id="ARBA00022553"/>
    </source>
</evidence>
<dbReference type="SUPFAM" id="SSF55874">
    <property type="entry name" value="ATPase domain of HSP90 chaperone/DNA topoisomerase II/histidine kinase"/>
    <property type="match status" value="1"/>
</dbReference>
<sequence length="369" mass="42482">MEMANTHSTTYPHEKDESSHQKIFEDLSSLPNFMQQWIDTNLNDVVLVWDENGKGIYFSKSIKQVLGYNQTDLYGVSWKEIISPEDTPFLEETINLKDHTNKVLNLHFRTKDERYRWCECKMVRLKDDNSNIYYLSTLRDITDKKEIEEMMVRSEKMSIAGQLAAGVAHEIRNPLTSIKGFLQLLQAGVNRKDVYYKIMIDEIEKMEKITSELLFISKPLTDQKQNESIGQMIEDVVKLLKSQAKLKNIEITYSKDVELSIFCDRSQIKQVLLNLIKNAIEAMEESGTIDISIGHVDSCIQIDVIDEGPGIPEEVIHKLGEPFFTTKENGTGLGLMITKQILERHDATLEIFQNEDKGSTFRMRFPAIC</sequence>
<dbReference type="Pfam" id="PF02518">
    <property type="entry name" value="HATPase_c"/>
    <property type="match status" value="1"/>
</dbReference>
<dbReference type="SMART" id="SM00091">
    <property type="entry name" value="PAS"/>
    <property type="match status" value="1"/>
</dbReference>
<comment type="caution">
    <text evidence="13">The sequence shown here is derived from an EMBL/GenBank/DDBJ whole genome shotgun (WGS) entry which is preliminary data.</text>
</comment>
<keyword evidence="3" id="KW-0597">Phosphoprotein</keyword>
<dbReference type="GO" id="GO:0005524">
    <property type="term" value="F:ATP binding"/>
    <property type="evidence" value="ECO:0007669"/>
    <property type="project" value="UniProtKB-KW"/>
</dbReference>
<dbReference type="GO" id="GO:0030435">
    <property type="term" value="P:sporulation resulting in formation of a cellular spore"/>
    <property type="evidence" value="ECO:0007669"/>
    <property type="project" value="UniProtKB-KW"/>
</dbReference>
<keyword evidence="4" id="KW-0808">Transferase</keyword>
<reference evidence="13 14" key="1">
    <citation type="submission" date="2019-11" db="EMBL/GenBank/DDBJ databases">
        <authorList>
            <person name="Li X."/>
        </authorList>
    </citation>
    <scope>NUCLEOTIDE SEQUENCE [LARGE SCALE GENOMIC DNA]</scope>
    <source>
        <strain evidence="13 14">L9</strain>
    </source>
</reference>
<keyword evidence="7" id="KW-0067">ATP-binding</keyword>
<dbReference type="PROSITE" id="PS50113">
    <property type="entry name" value="PAC"/>
    <property type="match status" value="1"/>
</dbReference>
<dbReference type="InterPro" id="IPR036097">
    <property type="entry name" value="HisK_dim/P_sf"/>
</dbReference>